<organism evidence="1">
    <name type="scientific">bioreactor metagenome</name>
    <dbReference type="NCBI Taxonomy" id="1076179"/>
    <lineage>
        <taxon>unclassified sequences</taxon>
        <taxon>metagenomes</taxon>
        <taxon>ecological metagenomes</taxon>
    </lineage>
</organism>
<name>A0A644Z039_9ZZZZ</name>
<dbReference type="EMBL" id="VSSQ01006871">
    <property type="protein sequence ID" value="MPM34102.1"/>
    <property type="molecule type" value="Genomic_DNA"/>
</dbReference>
<proteinExistence type="predicted"/>
<reference evidence="1" key="1">
    <citation type="submission" date="2019-08" db="EMBL/GenBank/DDBJ databases">
        <authorList>
            <person name="Kucharzyk K."/>
            <person name="Murdoch R.W."/>
            <person name="Higgins S."/>
            <person name="Loffler F."/>
        </authorList>
    </citation>
    <scope>NUCLEOTIDE SEQUENCE</scope>
</reference>
<dbReference type="AlphaFoldDB" id="A0A644Z039"/>
<accession>A0A644Z039</accession>
<sequence>MGLPRGVDDDRAVGLQAGGHVHAGQQGFVHHHHIIRVINVGMDGNSAVADAVVRRDGRAHPLGAVFRKALHALA</sequence>
<protein>
    <submittedName>
        <fullName evidence="1">Uncharacterized protein</fullName>
    </submittedName>
</protein>
<gene>
    <name evidence="1" type="ORF">SDC9_80684</name>
</gene>
<comment type="caution">
    <text evidence="1">The sequence shown here is derived from an EMBL/GenBank/DDBJ whole genome shotgun (WGS) entry which is preliminary data.</text>
</comment>
<evidence type="ECO:0000313" key="1">
    <source>
        <dbReference type="EMBL" id="MPM34102.1"/>
    </source>
</evidence>